<feature type="coiled-coil region" evidence="1">
    <location>
        <begin position="178"/>
        <end position="212"/>
    </location>
</feature>
<keyword evidence="4" id="KW-1185">Reference proteome</keyword>
<evidence type="ECO:0000313" key="3">
    <source>
        <dbReference type="EMBL" id="AKJ70343.2"/>
    </source>
</evidence>
<keyword evidence="1" id="KW-0175">Coiled coil</keyword>
<reference evidence="4" key="1">
    <citation type="submission" date="2015-06" db="EMBL/GenBank/DDBJ databases">
        <authorList>
            <person name="Lim Y.L."/>
            <person name="Ee R."/>
            <person name="Yong D."/>
            <person name="How K.Y."/>
            <person name="Yin W.F."/>
            <person name="Chan K.G."/>
        </authorList>
    </citation>
    <scope>NUCLEOTIDE SEQUENCE [LARGE SCALE GENOMIC DNA]</scope>
    <source>
        <strain evidence="4">DSM 25325</strain>
    </source>
</reference>
<accession>A0A0G3ETE2</accession>
<protein>
    <recommendedName>
        <fullName evidence="5">DUF2968 domain-containing protein</fullName>
    </recommendedName>
</protein>
<dbReference type="AlphaFoldDB" id="A0A0G3ETE2"/>
<evidence type="ECO:0000313" key="4">
    <source>
        <dbReference type="Proteomes" id="UP000036700"/>
    </source>
</evidence>
<dbReference type="Pfam" id="PF11180">
    <property type="entry name" value="DUF2968"/>
    <property type="match status" value="1"/>
</dbReference>
<keyword evidence="2" id="KW-0732">Signal</keyword>
<evidence type="ECO:0008006" key="5">
    <source>
        <dbReference type="Google" id="ProtNLM"/>
    </source>
</evidence>
<feature type="signal peptide" evidence="2">
    <location>
        <begin position="1"/>
        <end position="22"/>
    </location>
</feature>
<organism evidence="3 4">
    <name type="scientific">Pandoraea thiooxydans</name>
    <dbReference type="NCBI Taxonomy" id="445709"/>
    <lineage>
        <taxon>Bacteria</taxon>
        <taxon>Pseudomonadati</taxon>
        <taxon>Pseudomonadota</taxon>
        <taxon>Betaproteobacteria</taxon>
        <taxon>Burkholderiales</taxon>
        <taxon>Burkholderiaceae</taxon>
        <taxon>Pandoraea</taxon>
    </lineage>
</organism>
<sequence length="244" mass="26434">MGCMMLAVPLAAVAQSASRAQATAVVPLAQAQAGSVAPLAQTSATDAAPAAAPSGAVQELQALIKQHELSELRTTYNGKYGASLLFHPGTLTYYVALFHDGQFWRVAKLTDAARSEALYHDFVEQTVKLSQVEIRRILLDAQNAHIAQLMAANESRLAGLQTDLSIQRRQEAALAQNHQEVAEQAAALDAERNAAQARLAKVQQQIRLLEHQQNSADLKAVQDIQRHKSYAEIKKGSKRHAVSE</sequence>
<evidence type="ECO:0000256" key="1">
    <source>
        <dbReference type="SAM" id="Coils"/>
    </source>
</evidence>
<dbReference type="Proteomes" id="UP000036700">
    <property type="component" value="Chromosome"/>
</dbReference>
<dbReference type="InterPro" id="IPR021350">
    <property type="entry name" value="DUF2968"/>
</dbReference>
<gene>
    <name evidence="3" type="ORF">ABW99_03705</name>
</gene>
<evidence type="ECO:0000256" key="2">
    <source>
        <dbReference type="SAM" id="SignalP"/>
    </source>
</evidence>
<feature type="chain" id="PRO_5006798194" description="DUF2968 domain-containing protein" evidence="2">
    <location>
        <begin position="23"/>
        <end position="244"/>
    </location>
</feature>
<dbReference type="STRING" id="445709.ABW99_03705"/>
<name>A0A0G3ETE2_9BURK</name>
<dbReference type="KEGG" id="ptx:ABW99_03705"/>
<proteinExistence type="predicted"/>
<dbReference type="EMBL" id="CP011568">
    <property type="protein sequence ID" value="AKJ70343.2"/>
    <property type="molecule type" value="Genomic_DNA"/>
</dbReference>